<dbReference type="KEGG" id="olu:OSTLU_51145"/>
<dbReference type="PANTHER" id="PTHR42912">
    <property type="entry name" value="METHYLTRANSFERASE"/>
    <property type="match status" value="1"/>
</dbReference>
<protein>
    <recommendedName>
        <fullName evidence="2">Methyltransferase type 11 domain-containing protein</fullName>
    </recommendedName>
</protein>
<dbReference type="GO" id="GO:0008757">
    <property type="term" value="F:S-adenosylmethionine-dependent methyltransferase activity"/>
    <property type="evidence" value="ECO:0007669"/>
    <property type="project" value="InterPro"/>
</dbReference>
<dbReference type="InterPro" id="IPR013216">
    <property type="entry name" value="Methyltransf_11"/>
</dbReference>
<evidence type="ECO:0000313" key="3">
    <source>
        <dbReference type="EMBL" id="ABO99164.1"/>
    </source>
</evidence>
<keyword evidence="4" id="KW-1185">Reference proteome</keyword>
<gene>
    <name evidence="3" type="ORF">OSTLU_51145</name>
</gene>
<name>A4S629_OSTLU</name>
<feature type="domain" description="Methyltransferase type 11" evidence="2">
    <location>
        <begin position="196"/>
        <end position="297"/>
    </location>
</feature>
<dbReference type="InterPro" id="IPR050508">
    <property type="entry name" value="Methyltransf_Superfamily"/>
</dbReference>
<organism evidence="3 4">
    <name type="scientific">Ostreococcus lucimarinus (strain CCE9901)</name>
    <dbReference type="NCBI Taxonomy" id="436017"/>
    <lineage>
        <taxon>Eukaryota</taxon>
        <taxon>Viridiplantae</taxon>
        <taxon>Chlorophyta</taxon>
        <taxon>Mamiellophyceae</taxon>
        <taxon>Mamiellales</taxon>
        <taxon>Bathycoccaceae</taxon>
        <taxon>Ostreococcus</taxon>
    </lineage>
</organism>
<dbReference type="PANTHER" id="PTHR42912:SF80">
    <property type="entry name" value="METHYLTRANSFERASE DOMAIN-CONTAINING PROTEIN"/>
    <property type="match status" value="1"/>
</dbReference>
<dbReference type="InterPro" id="IPR029063">
    <property type="entry name" value="SAM-dependent_MTases_sf"/>
</dbReference>
<dbReference type="STRING" id="436017.A4S629"/>
<sequence>MLSVASRASARASPSSASSSSRTRSTRSGYRSRHRAVARATSEKAKPDWAGDDALSKLVDAAISNELLYENIMKPMARRTLIQTAEKNGIQWRDEAKRLEGDSRVYEAFEAIKDDSIEYPEYYLKPFHAYSEGNLCWLAATEARSATYSMALRVWPKDRITAETAQQRLRDSYTDTVRAHREKYNEATDVEPKKILDVGCSVGMSTRYLSEAFPQAEIVGLDLSPYMLAVASVSDQGVEGSERRTWVHGKGEDTKYSDATFDIVSLAFVIHECPENATAALMKEAHRVLKPGGTFVMTDNNPQSPVIQKLPPALFTLMKSTEPHSNEYYTIDVQQMLTNAGFENVHQEQTDPRHRTVCGSKKM</sequence>
<dbReference type="eggNOG" id="KOG1269">
    <property type="taxonomic scope" value="Eukaryota"/>
</dbReference>
<dbReference type="Gene3D" id="3.40.50.150">
    <property type="entry name" value="Vaccinia Virus protein VP39"/>
    <property type="match status" value="1"/>
</dbReference>
<dbReference type="RefSeq" id="XP_001420871.1">
    <property type="nucleotide sequence ID" value="XM_001420834.1"/>
</dbReference>
<proteinExistence type="predicted"/>
<evidence type="ECO:0000256" key="1">
    <source>
        <dbReference type="SAM" id="MobiDB-lite"/>
    </source>
</evidence>
<dbReference type="AlphaFoldDB" id="A4S629"/>
<dbReference type="Proteomes" id="UP000001568">
    <property type="component" value="Chromosome 12"/>
</dbReference>
<dbReference type="OMA" id="GCSVGMS"/>
<dbReference type="HOGENOM" id="CLU_053941_0_0_1"/>
<dbReference type="OrthoDB" id="2013972at2759"/>
<feature type="compositionally biased region" description="Low complexity" evidence="1">
    <location>
        <begin position="1"/>
        <end position="29"/>
    </location>
</feature>
<evidence type="ECO:0000313" key="4">
    <source>
        <dbReference type="Proteomes" id="UP000001568"/>
    </source>
</evidence>
<dbReference type="Pfam" id="PF08241">
    <property type="entry name" value="Methyltransf_11"/>
    <property type="match status" value="1"/>
</dbReference>
<feature type="region of interest" description="Disordered" evidence="1">
    <location>
        <begin position="1"/>
        <end position="48"/>
    </location>
</feature>
<dbReference type="GeneID" id="5004735"/>
<dbReference type="SUPFAM" id="SSF53335">
    <property type="entry name" value="S-adenosyl-L-methionine-dependent methyltransferases"/>
    <property type="match status" value="1"/>
</dbReference>
<reference evidence="3 4" key="1">
    <citation type="journal article" date="2007" name="Proc. Natl. Acad. Sci. U.S.A.">
        <title>The tiny eukaryote Ostreococcus provides genomic insights into the paradox of plankton speciation.</title>
        <authorList>
            <person name="Palenik B."/>
            <person name="Grimwood J."/>
            <person name="Aerts A."/>
            <person name="Rouze P."/>
            <person name="Salamov A."/>
            <person name="Putnam N."/>
            <person name="Dupont C."/>
            <person name="Jorgensen R."/>
            <person name="Derelle E."/>
            <person name="Rombauts S."/>
            <person name="Zhou K."/>
            <person name="Otillar R."/>
            <person name="Merchant S.S."/>
            <person name="Podell S."/>
            <person name="Gaasterland T."/>
            <person name="Napoli C."/>
            <person name="Gendler K."/>
            <person name="Manuell A."/>
            <person name="Tai V."/>
            <person name="Vallon O."/>
            <person name="Piganeau G."/>
            <person name="Jancek S."/>
            <person name="Heijde M."/>
            <person name="Jabbari K."/>
            <person name="Bowler C."/>
            <person name="Lohr M."/>
            <person name="Robbens S."/>
            <person name="Werner G."/>
            <person name="Dubchak I."/>
            <person name="Pazour G.J."/>
            <person name="Ren Q."/>
            <person name="Paulsen I."/>
            <person name="Delwiche C."/>
            <person name="Schmutz J."/>
            <person name="Rokhsar D."/>
            <person name="Van de Peer Y."/>
            <person name="Moreau H."/>
            <person name="Grigoriev I.V."/>
        </authorList>
    </citation>
    <scope>NUCLEOTIDE SEQUENCE [LARGE SCALE GENOMIC DNA]</scope>
    <source>
        <strain evidence="3 4">CCE9901</strain>
    </source>
</reference>
<dbReference type="EMBL" id="CP000592">
    <property type="protein sequence ID" value="ABO99164.1"/>
    <property type="molecule type" value="Genomic_DNA"/>
</dbReference>
<dbReference type="Gramene" id="ABO99164">
    <property type="protein sequence ID" value="ABO99164"/>
    <property type="gene ID" value="OSTLU_51145"/>
</dbReference>
<dbReference type="CDD" id="cd02440">
    <property type="entry name" value="AdoMet_MTases"/>
    <property type="match status" value="1"/>
</dbReference>
<accession>A4S629</accession>
<evidence type="ECO:0000259" key="2">
    <source>
        <dbReference type="Pfam" id="PF08241"/>
    </source>
</evidence>